<evidence type="ECO:0000313" key="7">
    <source>
        <dbReference type="EMBL" id="RXI07186.1"/>
    </source>
</evidence>
<evidence type="ECO:0000256" key="1">
    <source>
        <dbReference type="ARBA" id="ARBA00010240"/>
    </source>
</evidence>
<feature type="active site" description="Nucleophile" evidence="4">
    <location>
        <position position="49"/>
    </location>
</feature>
<dbReference type="PANTHER" id="PTHR32176">
    <property type="entry name" value="XYLOSE ISOMERASE"/>
    <property type="match status" value="1"/>
</dbReference>
<dbReference type="GO" id="GO:0047372">
    <property type="term" value="F:monoacylglycerol lipase activity"/>
    <property type="evidence" value="ECO:0007669"/>
    <property type="project" value="TreeGrafter"/>
</dbReference>
<keyword evidence="8" id="KW-1185">Reference proteome</keyword>
<comment type="similarity">
    <text evidence="1 5">Belongs to the patatin family.</text>
</comment>
<dbReference type="GO" id="GO:0004620">
    <property type="term" value="F:phospholipase activity"/>
    <property type="evidence" value="ECO:0007669"/>
    <property type="project" value="TreeGrafter"/>
</dbReference>
<evidence type="ECO:0000256" key="2">
    <source>
        <dbReference type="ARBA" id="ARBA00022963"/>
    </source>
</evidence>
<dbReference type="Gene3D" id="3.40.1090.10">
    <property type="entry name" value="Cytosolic phospholipase A2 catalytic domain"/>
    <property type="match status" value="1"/>
</dbReference>
<sequence>MVTVLSIDGGGIRGIIPSTLLAFLESKLQELDGPAARIADYFDIIAGTSTGGLVTTMLTAPNKDNRPMYEAKDINNFYLDHTPKIFPQNSRNNFLTSLTSMVGAVMGPKYDGKYLRTLTKELLGDLTLKQTLTNVIIPTFDIKHLQPVLFSTIDAKESPLKNAKLSDICISTSAAPTFLPAHYFEVNDNEGRTRTFDLIDGGVAANNPVCAAKNEAKYNAANASKWGLINWVFDNGSTPLVDIFGDASSDMVDFHVSTLFQSVHAKDNYLRIQDDTLIGEEASVDIATEKNLKRLVEIGKVLLKKPVSRVNLDTGRYEESKGEGTYEEALIEFAKRLSEGKKLN</sequence>
<dbReference type="EC" id="3.1.1.-" evidence="5"/>
<feature type="short sequence motif" description="DGA/G" evidence="4">
    <location>
        <begin position="200"/>
        <end position="202"/>
    </location>
</feature>
<name>A0A498KIE1_MALDO</name>
<dbReference type="PROSITE" id="PS51635">
    <property type="entry name" value="PNPLA"/>
    <property type="match status" value="1"/>
</dbReference>
<dbReference type="Proteomes" id="UP000290289">
    <property type="component" value="Chromosome 2"/>
</dbReference>
<keyword evidence="2 4" id="KW-0442">Lipid degradation</keyword>
<feature type="active site" description="Proton acceptor" evidence="4">
    <location>
        <position position="200"/>
    </location>
</feature>
<keyword evidence="4 5" id="KW-0378">Hydrolase</keyword>
<comment type="domain">
    <text evidence="5">The nitrogen atoms of the two glycine residues in the GGXR motif define the oxyanion hole, and stabilize the oxyanion that forms during the nucleophilic attack by the catalytic serine during substrate cleavage.</text>
</comment>
<evidence type="ECO:0000313" key="8">
    <source>
        <dbReference type="Proteomes" id="UP000290289"/>
    </source>
</evidence>
<keyword evidence="3 4" id="KW-0443">Lipid metabolism</keyword>
<evidence type="ECO:0000256" key="5">
    <source>
        <dbReference type="RuleBase" id="RU361262"/>
    </source>
</evidence>
<reference evidence="7 8" key="1">
    <citation type="submission" date="2018-10" db="EMBL/GenBank/DDBJ databases">
        <title>A high-quality apple genome assembly.</title>
        <authorList>
            <person name="Hu J."/>
        </authorList>
    </citation>
    <scope>NUCLEOTIDE SEQUENCE [LARGE SCALE GENOMIC DNA]</scope>
    <source>
        <strain evidence="8">cv. HFTH1</strain>
        <tissue evidence="7">Young leaf</tissue>
    </source>
</reference>
<dbReference type="AlphaFoldDB" id="A0A498KIE1"/>
<dbReference type="PANTHER" id="PTHR32176:SF99">
    <property type="entry name" value="PATATIN"/>
    <property type="match status" value="1"/>
</dbReference>
<comment type="caution">
    <text evidence="7">The sequence shown here is derived from an EMBL/GenBank/DDBJ whole genome shotgun (WGS) entry which is preliminary data.</text>
</comment>
<evidence type="ECO:0000256" key="3">
    <source>
        <dbReference type="ARBA" id="ARBA00023098"/>
    </source>
</evidence>
<feature type="short sequence motif" description="GXGXXG" evidence="4">
    <location>
        <begin position="9"/>
        <end position="14"/>
    </location>
</feature>
<dbReference type="SUPFAM" id="SSF52151">
    <property type="entry name" value="FabD/lysophospholipase-like"/>
    <property type="match status" value="1"/>
</dbReference>
<evidence type="ECO:0000259" key="6">
    <source>
        <dbReference type="PROSITE" id="PS51635"/>
    </source>
</evidence>
<gene>
    <name evidence="7" type="ORF">DVH24_026322</name>
</gene>
<dbReference type="Pfam" id="PF01734">
    <property type="entry name" value="Patatin"/>
    <property type="match status" value="1"/>
</dbReference>
<proteinExistence type="inferred from homology"/>
<comment type="function">
    <text evidence="5">Lipolytic acyl hydrolase (LAH).</text>
</comment>
<dbReference type="InterPro" id="IPR016035">
    <property type="entry name" value="Acyl_Trfase/lysoPLipase"/>
</dbReference>
<dbReference type="EMBL" id="RDQH01000328">
    <property type="protein sequence ID" value="RXI07186.1"/>
    <property type="molecule type" value="Genomic_DNA"/>
</dbReference>
<evidence type="ECO:0000256" key="4">
    <source>
        <dbReference type="PROSITE-ProRule" id="PRU01161"/>
    </source>
</evidence>
<accession>A0A498KIE1</accession>
<dbReference type="InterPro" id="IPR002641">
    <property type="entry name" value="PNPLA_dom"/>
</dbReference>
<organism evidence="7 8">
    <name type="scientific">Malus domestica</name>
    <name type="common">Apple</name>
    <name type="synonym">Pyrus malus</name>
    <dbReference type="NCBI Taxonomy" id="3750"/>
    <lineage>
        <taxon>Eukaryota</taxon>
        <taxon>Viridiplantae</taxon>
        <taxon>Streptophyta</taxon>
        <taxon>Embryophyta</taxon>
        <taxon>Tracheophyta</taxon>
        <taxon>Spermatophyta</taxon>
        <taxon>Magnoliopsida</taxon>
        <taxon>eudicotyledons</taxon>
        <taxon>Gunneridae</taxon>
        <taxon>Pentapetalae</taxon>
        <taxon>rosids</taxon>
        <taxon>fabids</taxon>
        <taxon>Rosales</taxon>
        <taxon>Rosaceae</taxon>
        <taxon>Amygdaloideae</taxon>
        <taxon>Maleae</taxon>
        <taxon>Malus</taxon>
    </lineage>
</organism>
<feature type="domain" description="PNPLA" evidence="6">
    <location>
        <begin position="5"/>
        <end position="213"/>
    </location>
</feature>
<dbReference type="GO" id="GO:0016042">
    <property type="term" value="P:lipid catabolic process"/>
    <property type="evidence" value="ECO:0007669"/>
    <property type="project" value="UniProtKB-UniRule"/>
</dbReference>
<protein>
    <recommendedName>
        <fullName evidence="5">Patatin</fullName>
        <ecNumber evidence="5">3.1.1.-</ecNumber>
    </recommendedName>
</protein>
<feature type="short sequence motif" description="GXSXG" evidence="4">
    <location>
        <begin position="47"/>
        <end position="51"/>
    </location>
</feature>